<evidence type="ECO:0000256" key="2">
    <source>
        <dbReference type="ARBA" id="ARBA00022630"/>
    </source>
</evidence>
<comment type="caution">
    <text evidence="7">The sequence shown here is derived from an EMBL/GenBank/DDBJ whole genome shotgun (WGS) entry which is preliminary data.</text>
</comment>
<evidence type="ECO:0000313" key="8">
    <source>
        <dbReference type="Proteomes" id="UP000215694"/>
    </source>
</evidence>
<feature type="domain" description="Nitroreductase" evidence="6">
    <location>
        <begin position="8"/>
        <end position="164"/>
    </location>
</feature>
<dbReference type="InterPro" id="IPR000415">
    <property type="entry name" value="Nitroreductase-like"/>
</dbReference>
<dbReference type="PIRSF" id="PIRSF005426">
    <property type="entry name" value="Frp"/>
    <property type="match status" value="1"/>
</dbReference>
<dbReference type="Proteomes" id="UP000215694">
    <property type="component" value="Unassembled WGS sequence"/>
</dbReference>
<dbReference type="AlphaFoldDB" id="A0A371J281"/>
<protein>
    <submittedName>
        <fullName evidence="7">Nitroreductase</fullName>
    </submittedName>
</protein>
<proteinExistence type="inferred from homology"/>
<dbReference type="InterPro" id="IPR016446">
    <property type="entry name" value="Flavin_OxRdtase_Frp"/>
</dbReference>
<accession>A0A371J281</accession>
<keyword evidence="3 5" id="KW-0288">FMN</keyword>
<evidence type="ECO:0000313" key="7">
    <source>
        <dbReference type="EMBL" id="RDY26778.1"/>
    </source>
</evidence>
<evidence type="ECO:0000259" key="6">
    <source>
        <dbReference type="Pfam" id="PF00881"/>
    </source>
</evidence>
<dbReference type="GO" id="GO:0016491">
    <property type="term" value="F:oxidoreductase activity"/>
    <property type="evidence" value="ECO:0007669"/>
    <property type="project" value="UniProtKB-UniRule"/>
</dbReference>
<keyword evidence="5" id="KW-0521">NADP</keyword>
<dbReference type="InterPro" id="IPR029479">
    <property type="entry name" value="Nitroreductase"/>
</dbReference>
<keyword evidence="2 5" id="KW-0285">Flavoprotein</keyword>
<name>A0A371J281_9FIRM</name>
<dbReference type="EMBL" id="NOJY02000020">
    <property type="protein sequence ID" value="RDY26778.1"/>
    <property type="molecule type" value="Genomic_DNA"/>
</dbReference>
<evidence type="ECO:0000256" key="1">
    <source>
        <dbReference type="ARBA" id="ARBA00008366"/>
    </source>
</evidence>
<evidence type="ECO:0000256" key="4">
    <source>
        <dbReference type="ARBA" id="ARBA00023002"/>
    </source>
</evidence>
<dbReference type="RefSeq" id="WP_094369398.1">
    <property type="nucleotide sequence ID" value="NZ_NOJY02000020.1"/>
</dbReference>
<dbReference type="Gene3D" id="3.40.109.10">
    <property type="entry name" value="NADH Oxidase"/>
    <property type="match status" value="1"/>
</dbReference>
<dbReference type="PANTHER" id="PTHR43425">
    <property type="entry name" value="OXYGEN-INSENSITIVE NADPH NITROREDUCTASE"/>
    <property type="match status" value="1"/>
</dbReference>
<organism evidence="7 8">
    <name type="scientific">Romboutsia weinsteinii</name>
    <dbReference type="NCBI Taxonomy" id="2020949"/>
    <lineage>
        <taxon>Bacteria</taxon>
        <taxon>Bacillati</taxon>
        <taxon>Bacillota</taxon>
        <taxon>Clostridia</taxon>
        <taxon>Peptostreptococcales</taxon>
        <taxon>Peptostreptococcaceae</taxon>
        <taxon>Romboutsia</taxon>
    </lineage>
</organism>
<evidence type="ECO:0000256" key="3">
    <source>
        <dbReference type="ARBA" id="ARBA00022643"/>
    </source>
</evidence>
<keyword evidence="4 5" id="KW-0560">Oxidoreductase</keyword>
<sequence length="253" mass="29133">MNAVIDTINNRISLRKYDDKDISSEHLKIILESSIKAPTAGNMMMYSIIKITDEETKKKLSITCDNQPFIAKSKVILVFVADMQKWYDYYELCNIKNIKTPGMNDFMLSINDALIACHNAVIAAESLGIGSCYIGDIMESYEIHKDLLKLPDYTFPAAMITLGYYPNNYQRKFRERFNIDYVVFDEKYKKLDNQSLKSMFENKEQNIPKTNPYGADNFGQLIYTRKTNAEFSKEMDRSIRVAINSFTGGICDK</sequence>
<evidence type="ECO:0000256" key="5">
    <source>
        <dbReference type="PIRNR" id="PIRNR005426"/>
    </source>
</evidence>
<dbReference type="OrthoDB" id="9775805at2"/>
<reference evidence="7 8" key="1">
    <citation type="journal article" date="2017" name="Genome Announc.">
        <title>Draft Genome Sequence of Romboutsia weinsteinii sp. nov. Strain CCRI-19649(T) Isolated from Surface Water.</title>
        <authorList>
            <person name="Maheux A.F."/>
            <person name="Boudreau D.K."/>
            <person name="Berube E."/>
            <person name="Boissinot M."/>
            <person name="Cantin P."/>
            <person name="Raymond F."/>
            <person name="Corbeil J."/>
            <person name="Omar R.F."/>
            <person name="Bergeron M.G."/>
        </authorList>
    </citation>
    <scope>NUCLEOTIDE SEQUENCE [LARGE SCALE GENOMIC DNA]</scope>
    <source>
        <strain evidence="7 8">CCRI-19649</strain>
    </source>
</reference>
<comment type="similarity">
    <text evidence="1 5">Belongs to the flavin oxidoreductase frp family.</text>
</comment>
<dbReference type="PANTHER" id="PTHR43425:SF2">
    <property type="entry name" value="OXYGEN-INSENSITIVE NADPH NITROREDUCTASE"/>
    <property type="match status" value="1"/>
</dbReference>
<keyword evidence="8" id="KW-1185">Reference proteome</keyword>
<dbReference type="Pfam" id="PF00881">
    <property type="entry name" value="Nitroreductase"/>
    <property type="match status" value="1"/>
</dbReference>
<gene>
    <name evidence="7" type="ORF">CHL78_011955</name>
</gene>
<dbReference type="SUPFAM" id="SSF55469">
    <property type="entry name" value="FMN-dependent nitroreductase-like"/>
    <property type="match status" value="1"/>
</dbReference>